<dbReference type="EMBL" id="ANNX02000042">
    <property type="protein sequence ID" value="KYC38089.1"/>
    <property type="molecule type" value="Genomic_DNA"/>
</dbReference>
<proteinExistence type="predicted"/>
<dbReference type="Proteomes" id="UP000076925">
    <property type="component" value="Unassembled WGS sequence"/>
</dbReference>
<accession>A0A139X057</accession>
<evidence type="ECO:0000313" key="1">
    <source>
        <dbReference type="EMBL" id="KYC38089.1"/>
    </source>
</evidence>
<organism evidence="1 2">
    <name type="scientific">Scytonema hofmannii PCC 7110</name>
    <dbReference type="NCBI Taxonomy" id="128403"/>
    <lineage>
        <taxon>Bacteria</taxon>
        <taxon>Bacillati</taxon>
        <taxon>Cyanobacteriota</taxon>
        <taxon>Cyanophyceae</taxon>
        <taxon>Nostocales</taxon>
        <taxon>Scytonemataceae</taxon>
        <taxon>Scytonema</taxon>
    </lineage>
</organism>
<name>A0A139X057_9CYAN</name>
<protein>
    <submittedName>
        <fullName evidence="1">Uncharacterized protein</fullName>
    </submittedName>
</protein>
<keyword evidence="2" id="KW-1185">Reference proteome</keyword>
<gene>
    <name evidence="1" type="ORF">WA1_37700</name>
</gene>
<sequence length="89" mass="10269">METHIIFDTKTSKITKIFCKFSGIFWLSSEDSILVRFIIITQFLKFLTNSIKIWLFSTCYAKITSTEEGTGNRERGTVKKETKFSVCLA</sequence>
<comment type="caution">
    <text evidence="1">The sequence shown here is derived from an EMBL/GenBank/DDBJ whole genome shotgun (WGS) entry which is preliminary data.</text>
</comment>
<reference evidence="1 2" key="1">
    <citation type="journal article" date="2013" name="Genome Biol. Evol.">
        <title>Genomes of Stigonematalean cyanobacteria (subsection V) and the evolution of oxygenic photosynthesis from prokaryotes to plastids.</title>
        <authorList>
            <person name="Dagan T."/>
            <person name="Roettger M."/>
            <person name="Stucken K."/>
            <person name="Landan G."/>
            <person name="Koch R."/>
            <person name="Major P."/>
            <person name="Gould S.B."/>
            <person name="Goremykin V.V."/>
            <person name="Rippka R."/>
            <person name="Tandeau de Marsac N."/>
            <person name="Gugger M."/>
            <person name="Lockhart P.J."/>
            <person name="Allen J.F."/>
            <person name="Brune I."/>
            <person name="Maus I."/>
            <person name="Puhler A."/>
            <person name="Martin W.F."/>
        </authorList>
    </citation>
    <scope>NUCLEOTIDE SEQUENCE [LARGE SCALE GENOMIC DNA]</scope>
    <source>
        <strain evidence="1 2">PCC 7110</strain>
    </source>
</reference>
<dbReference type="AlphaFoldDB" id="A0A139X057"/>
<evidence type="ECO:0000313" key="2">
    <source>
        <dbReference type="Proteomes" id="UP000076925"/>
    </source>
</evidence>